<comment type="caution">
    <text evidence="5">The sequence shown here is derived from an EMBL/GenBank/DDBJ whole genome shotgun (WGS) entry which is preliminary data.</text>
</comment>
<dbReference type="CDD" id="cd22356">
    <property type="entry name" value="Sau3AI_N-like"/>
    <property type="match status" value="1"/>
</dbReference>
<dbReference type="RefSeq" id="WP_132277492.1">
    <property type="nucleotide sequence ID" value="NZ_JAOBST010000109.1"/>
</dbReference>
<evidence type="ECO:0000313" key="6">
    <source>
        <dbReference type="Proteomes" id="UP000295710"/>
    </source>
</evidence>
<dbReference type="Pfam" id="PF02976">
    <property type="entry name" value="MutH"/>
    <property type="match status" value="1"/>
</dbReference>
<dbReference type="InterPro" id="IPR037057">
    <property type="entry name" value="DNA_rep_MutH/T2_RE_sf"/>
</dbReference>
<dbReference type="InterPro" id="IPR011337">
    <property type="entry name" value="DNA_rep_MutH/RE_typeII_Sau3AI"/>
</dbReference>
<dbReference type="GO" id="GO:0016787">
    <property type="term" value="F:hydrolase activity"/>
    <property type="evidence" value="ECO:0007669"/>
    <property type="project" value="UniProtKB-KW"/>
</dbReference>
<dbReference type="GO" id="GO:0003677">
    <property type="term" value="F:DNA binding"/>
    <property type="evidence" value="ECO:0007669"/>
    <property type="project" value="InterPro"/>
</dbReference>
<evidence type="ECO:0000256" key="1">
    <source>
        <dbReference type="ARBA" id="ARBA00022722"/>
    </source>
</evidence>
<dbReference type="AlphaFoldDB" id="A0A4R4FEL3"/>
<dbReference type="EMBL" id="SMMX01000006">
    <property type="protein sequence ID" value="TDA22005.1"/>
    <property type="molecule type" value="Genomic_DNA"/>
</dbReference>
<evidence type="ECO:0000259" key="4">
    <source>
        <dbReference type="SMART" id="SM00927"/>
    </source>
</evidence>
<dbReference type="Gene3D" id="3.40.600.10">
    <property type="entry name" value="DNA mismatch repair MutH/Restriction endonuclease, type II"/>
    <property type="match status" value="2"/>
</dbReference>
<reference evidence="5 6" key="1">
    <citation type="journal article" date="2016" name="Nat. Microbiol.">
        <title>The Mouse Intestinal Bacterial Collection (miBC) provides host-specific insight into cultured diversity and functional potential of the gut microbiota.</title>
        <authorList>
            <person name="Lagkouvardos I."/>
            <person name="Pukall R."/>
            <person name="Abt B."/>
            <person name="Foesel B.U."/>
            <person name="Meier-Kolthoff J.P."/>
            <person name="Kumar N."/>
            <person name="Bresciani A."/>
            <person name="Martinez I."/>
            <person name="Just S."/>
            <person name="Ziegler C."/>
            <person name="Brugiroux S."/>
            <person name="Garzetti D."/>
            <person name="Wenning M."/>
            <person name="Bui T.P."/>
            <person name="Wang J."/>
            <person name="Hugenholtz F."/>
            <person name="Plugge C.M."/>
            <person name="Peterson D.A."/>
            <person name="Hornef M.W."/>
            <person name="Baines J.F."/>
            <person name="Smidt H."/>
            <person name="Walter J."/>
            <person name="Kristiansen K."/>
            <person name="Nielsen H.B."/>
            <person name="Haller D."/>
            <person name="Overmann J."/>
            <person name="Stecher B."/>
            <person name="Clavel T."/>
        </authorList>
    </citation>
    <scope>NUCLEOTIDE SEQUENCE [LARGE SCALE GENOMIC DNA]</scope>
    <source>
        <strain evidence="5 6">DSM 28560</strain>
    </source>
</reference>
<proteinExistence type="predicted"/>
<organism evidence="5 6">
    <name type="scientific">Extibacter muris</name>
    <dbReference type="NCBI Taxonomy" id="1796622"/>
    <lineage>
        <taxon>Bacteria</taxon>
        <taxon>Bacillati</taxon>
        <taxon>Bacillota</taxon>
        <taxon>Clostridia</taxon>
        <taxon>Lachnospirales</taxon>
        <taxon>Lachnospiraceae</taxon>
        <taxon>Extibacter</taxon>
    </lineage>
</organism>
<sequence length="483" mass="56093">MLPYDKTDPASIEAYAKGLTGKTFRQVLEESRYLDFAVKDSKIDYSNPNQKGKLGNLLEEKYFGYKANSDQEADFPEAGVELKVTCYDVLKNGSISAGERLVLTMISYEGPVEKDFYKSHVWEKCRRILLVYYERDKKLAYNTLYKITFADMVSPARQDMPIIVQDYNRIIQKMEAGKADELSESDTLYLGACTKGATAASSMRPQFYPPYTPARKRAFCFKRQYMDYILHTYIMPGRTTYEPLIRDAEELAGRTFEEVITSRVARHYGASDKELCDLYGREYNNNKAQWYDLAYRMLGIRGNHAEEFQKANVAVKVIRLEENNTIKESMSFPPFKSKELAAQTWEESDVFRYFDETRFLFVIFKKAGDVYCLHKCQFWNMPYRDLNETVRDGWERVKERIINGVSFHISPTKTGHIIHNNLPAKKDNRIIHVRPHAAKSAYKLDGFVSGNIDRDADELPSGEYMTRQSFWINNSYLLEQLEV</sequence>
<accession>A0A4R4FEL3</accession>
<keyword evidence="2 5" id="KW-0255">Endonuclease</keyword>
<keyword evidence="1" id="KW-0540">Nuclease</keyword>
<evidence type="ECO:0000256" key="2">
    <source>
        <dbReference type="ARBA" id="ARBA00022759"/>
    </source>
</evidence>
<dbReference type="Proteomes" id="UP000295710">
    <property type="component" value="Unassembled WGS sequence"/>
</dbReference>
<dbReference type="GO" id="GO:0004519">
    <property type="term" value="F:endonuclease activity"/>
    <property type="evidence" value="ECO:0007669"/>
    <property type="project" value="UniProtKB-KW"/>
</dbReference>
<feature type="domain" description="DNA mismatch repair MutH/Type II restriction enzyme Sau3AI" evidence="4">
    <location>
        <begin position="65"/>
        <end position="166"/>
    </location>
</feature>
<dbReference type="SUPFAM" id="SSF52980">
    <property type="entry name" value="Restriction endonuclease-like"/>
    <property type="match status" value="2"/>
</dbReference>
<dbReference type="SMART" id="SM00927">
    <property type="entry name" value="MutH"/>
    <property type="match status" value="1"/>
</dbReference>
<keyword evidence="6" id="KW-1185">Reference proteome</keyword>
<dbReference type="CDD" id="cd22355">
    <property type="entry name" value="Sau3AI_C"/>
    <property type="match status" value="1"/>
</dbReference>
<name>A0A4R4FEL3_9FIRM</name>
<dbReference type="NCBIfam" id="NF040973">
    <property type="entry name" value="restrict_Sau3AI"/>
    <property type="match status" value="1"/>
</dbReference>
<dbReference type="InterPro" id="IPR011335">
    <property type="entry name" value="Restrct_endonuc-II-like"/>
</dbReference>
<evidence type="ECO:0000256" key="3">
    <source>
        <dbReference type="ARBA" id="ARBA00022801"/>
    </source>
</evidence>
<protein>
    <submittedName>
        <fullName evidence="5">Restriction endonuclease</fullName>
    </submittedName>
</protein>
<gene>
    <name evidence="5" type="ORF">E1963_09640</name>
</gene>
<keyword evidence="3" id="KW-0378">Hydrolase</keyword>
<evidence type="ECO:0000313" key="5">
    <source>
        <dbReference type="EMBL" id="TDA22005.1"/>
    </source>
</evidence>